<dbReference type="InterPro" id="IPR036890">
    <property type="entry name" value="HATPase_C_sf"/>
</dbReference>
<dbReference type="CDD" id="cd01030">
    <property type="entry name" value="TOPRIM_TopoIIA_like"/>
    <property type="match status" value="1"/>
</dbReference>
<organism evidence="13 14">
    <name type="scientific">Indibacter alkaliphilus (strain CCUG 57479 / KCTC 22604 / LW1)</name>
    <dbReference type="NCBI Taxonomy" id="1189612"/>
    <lineage>
        <taxon>Bacteria</taxon>
        <taxon>Pseudomonadati</taxon>
        <taxon>Bacteroidota</taxon>
        <taxon>Cytophagia</taxon>
        <taxon>Cytophagales</taxon>
        <taxon>Cyclobacteriaceae</taxon>
    </lineage>
</organism>
<evidence type="ECO:0000313" key="13">
    <source>
        <dbReference type="EMBL" id="EOZ98597.1"/>
    </source>
</evidence>
<keyword evidence="8" id="KW-0799">Topoisomerase</keyword>
<dbReference type="InterPro" id="IPR014721">
    <property type="entry name" value="Ribsml_uS5_D2-typ_fold_subgr"/>
</dbReference>
<gene>
    <name evidence="13" type="ORF">A33Q_1251</name>
</gene>
<dbReference type="PROSITE" id="PS50880">
    <property type="entry name" value="TOPRIM"/>
    <property type="match status" value="1"/>
</dbReference>
<proteinExistence type="predicted"/>
<dbReference type="eggNOG" id="COG0187">
    <property type="taxonomic scope" value="Bacteria"/>
</dbReference>
<dbReference type="PANTHER" id="PTHR45866">
    <property type="entry name" value="DNA GYRASE/TOPOISOMERASE SUBUNIT B"/>
    <property type="match status" value="1"/>
</dbReference>
<evidence type="ECO:0000256" key="2">
    <source>
        <dbReference type="ARBA" id="ARBA00001946"/>
    </source>
</evidence>
<evidence type="ECO:0000256" key="6">
    <source>
        <dbReference type="ARBA" id="ARBA00022840"/>
    </source>
</evidence>
<keyword evidence="7" id="KW-0460">Magnesium</keyword>
<accession>S2DHW1</accession>
<evidence type="ECO:0000256" key="9">
    <source>
        <dbReference type="ARBA" id="ARBA00023125"/>
    </source>
</evidence>
<evidence type="ECO:0000256" key="11">
    <source>
        <dbReference type="ARBA" id="ARBA00063644"/>
    </source>
</evidence>
<evidence type="ECO:0000256" key="4">
    <source>
        <dbReference type="ARBA" id="ARBA00022723"/>
    </source>
</evidence>
<dbReference type="PANTHER" id="PTHR45866:SF2">
    <property type="entry name" value="DNA TOPOISOMERASE (ATP-HYDROLYZING)"/>
    <property type="match status" value="1"/>
</dbReference>
<dbReference type="InterPro" id="IPR013759">
    <property type="entry name" value="Topo_IIA_B_C"/>
</dbReference>
<dbReference type="Gene3D" id="3.30.565.10">
    <property type="entry name" value="Histidine kinase-like ATPase, C-terminal domain"/>
    <property type="match status" value="1"/>
</dbReference>
<dbReference type="AlphaFoldDB" id="S2DHW1"/>
<dbReference type="STRING" id="1189612.A33Q_1251"/>
<dbReference type="InterPro" id="IPR013506">
    <property type="entry name" value="Topo_IIA_bsu_dom2"/>
</dbReference>
<dbReference type="PRINTS" id="PR00418">
    <property type="entry name" value="TPI2FAMILY"/>
</dbReference>
<dbReference type="Gene3D" id="3.40.50.670">
    <property type="match status" value="1"/>
</dbReference>
<sequence length="637" mass="72561">MAENVKYTEDSIKSLDWREHIRLRPGMYIGKLGDGSAQDDGIYVLVKEVLDNSIDEHMMGYGRTIDIKISEHRVEIRDYGRGIPLGKVIDCVSKINTGGKYDSGAFQKSVGLNGVGTKAVNALSDYFKVQSYRDGETKVAEFEKGILKEDRKVEKTSDRNGTKVIFTPDASVFKNYHFIPEYLENQIWNYAFLNAGLTINYNGKKFFSEKGLYDLLMRKVDEDSIRYPVIHLKGNDIEMAITHSNQYGEEYYSFVNGQYTTQGGTHLAAFREAIVKTVREFYKKDFDASDVRQSIVGAIAVRVQEPVFESQTKTKLGSQSIGPDGPTLRTFVNDFVKTELDNYLHKNPGAADALLKRILQSERERKEISGIKKLANERAKKANLHNKKLRDCRIHYDDPKADEDQKSRTMLFITEGDSASGSITKSRDVQTQAVFSLRGKPLNCYGMTKKVVYENEEFNLLQHALNIEDGIEGLRFRKIVIATDADVDGMHIRLLIMTYFLQFFPDLVKNGHLFILDTPLFRVRNKKETLYCYTDEERQRAIHKLGKTAEITRFKGLGEISPEEFGKFIGEDIRLDPIILSKETKIADLLGFYMGKNTPDRQTFIIDNLKIEKDIIFDDPAKNSEDAEEAKEESEAA</sequence>
<evidence type="ECO:0000256" key="8">
    <source>
        <dbReference type="ARBA" id="ARBA00023029"/>
    </source>
</evidence>
<dbReference type="SUPFAM" id="SSF54211">
    <property type="entry name" value="Ribosomal protein S5 domain 2-like"/>
    <property type="match status" value="1"/>
</dbReference>
<evidence type="ECO:0000256" key="7">
    <source>
        <dbReference type="ARBA" id="ARBA00022842"/>
    </source>
</evidence>
<comment type="caution">
    <text evidence="13">The sequence shown here is derived from an EMBL/GenBank/DDBJ whole genome shotgun (WGS) entry which is preliminary data.</text>
</comment>
<dbReference type="InterPro" id="IPR001241">
    <property type="entry name" value="Topo_IIA"/>
</dbReference>
<comment type="catalytic activity">
    <reaction evidence="1">
        <text>ATP-dependent breakage, passage and rejoining of double-stranded DNA.</text>
        <dbReference type="EC" id="5.6.2.2"/>
    </reaction>
</comment>
<comment type="subunit">
    <text evidence="11">Heterotetramer composed of ParC and ParE.</text>
</comment>
<keyword evidence="9" id="KW-0238">DNA-binding</keyword>
<evidence type="ECO:0000256" key="1">
    <source>
        <dbReference type="ARBA" id="ARBA00000185"/>
    </source>
</evidence>
<keyword evidence="14" id="KW-1185">Reference proteome</keyword>
<dbReference type="SUPFAM" id="SSF56719">
    <property type="entry name" value="Type II DNA topoisomerase"/>
    <property type="match status" value="1"/>
</dbReference>
<dbReference type="GO" id="GO:0003918">
    <property type="term" value="F:DNA topoisomerase type II (double strand cut, ATP-hydrolyzing) activity"/>
    <property type="evidence" value="ECO:0007669"/>
    <property type="project" value="UniProtKB-EC"/>
</dbReference>
<keyword evidence="6" id="KW-0067">ATP-binding</keyword>
<dbReference type="Pfam" id="PF01751">
    <property type="entry name" value="Toprim"/>
    <property type="match status" value="1"/>
</dbReference>
<dbReference type="SUPFAM" id="SSF55874">
    <property type="entry name" value="ATPase domain of HSP90 chaperone/DNA topoisomerase II/histidine kinase"/>
    <property type="match status" value="1"/>
</dbReference>
<dbReference type="Pfam" id="PF02518">
    <property type="entry name" value="HATPase_c"/>
    <property type="match status" value="1"/>
</dbReference>
<dbReference type="PROSITE" id="PS00177">
    <property type="entry name" value="TOPOISOMERASE_II"/>
    <property type="match status" value="1"/>
</dbReference>
<dbReference type="GO" id="GO:0006265">
    <property type="term" value="P:DNA topological change"/>
    <property type="evidence" value="ECO:0007669"/>
    <property type="project" value="InterPro"/>
</dbReference>
<dbReference type="InterPro" id="IPR003594">
    <property type="entry name" value="HATPase_dom"/>
</dbReference>
<dbReference type="Proteomes" id="UP000006073">
    <property type="component" value="Unassembled WGS sequence"/>
</dbReference>
<dbReference type="InterPro" id="IPR013760">
    <property type="entry name" value="Topo_IIA-like_dom_sf"/>
</dbReference>
<comment type="cofactor">
    <cofactor evidence="2">
        <name>Mg(2+)</name>
        <dbReference type="ChEBI" id="CHEBI:18420"/>
    </cofactor>
</comment>
<reference evidence="13 14" key="1">
    <citation type="journal article" date="2013" name="Genome Announc.">
        <title>Draft Genome Sequence of Indibacter alkaliphilus Strain LW1T, Isolated from Lonar Lake, a Haloalkaline Lake in the Buldana District of Maharashtra, India.</title>
        <authorList>
            <person name="Singh A."/>
            <person name="Kumar Jangir P."/>
            <person name="Sharma R."/>
            <person name="Singh A."/>
            <person name="Kumar Pinnaka A."/>
            <person name="Shivaji S."/>
        </authorList>
    </citation>
    <scope>NUCLEOTIDE SEQUENCE [LARGE SCALE GENOMIC DNA]</scope>
    <source>
        <strain evidence="14">CCUG 57479 / KCTC 22604 / LW1</strain>
    </source>
</reference>
<evidence type="ECO:0000256" key="5">
    <source>
        <dbReference type="ARBA" id="ARBA00022741"/>
    </source>
</evidence>
<dbReference type="FunFam" id="3.40.50.670:FF:000006">
    <property type="entry name" value="DNA topoisomerase (ATP-hydrolyzing)"/>
    <property type="match status" value="1"/>
</dbReference>
<feature type="domain" description="Toprim" evidence="12">
    <location>
        <begin position="409"/>
        <end position="519"/>
    </location>
</feature>
<dbReference type="EC" id="5.6.2.2" evidence="3"/>
<keyword evidence="10 13" id="KW-0413">Isomerase</keyword>
<dbReference type="GO" id="GO:0046872">
    <property type="term" value="F:metal ion binding"/>
    <property type="evidence" value="ECO:0007669"/>
    <property type="project" value="UniProtKB-KW"/>
</dbReference>
<keyword evidence="4" id="KW-0479">Metal-binding</keyword>
<dbReference type="InterPro" id="IPR006171">
    <property type="entry name" value="TOPRIM_dom"/>
</dbReference>
<evidence type="ECO:0000313" key="14">
    <source>
        <dbReference type="Proteomes" id="UP000006073"/>
    </source>
</evidence>
<keyword evidence="5" id="KW-0547">Nucleotide-binding</keyword>
<dbReference type="InterPro" id="IPR018522">
    <property type="entry name" value="TopoIIA_CS"/>
</dbReference>
<dbReference type="GO" id="GO:0005524">
    <property type="term" value="F:ATP binding"/>
    <property type="evidence" value="ECO:0007669"/>
    <property type="project" value="UniProtKB-KW"/>
</dbReference>
<evidence type="ECO:0000256" key="3">
    <source>
        <dbReference type="ARBA" id="ARBA00012895"/>
    </source>
</evidence>
<dbReference type="EMBL" id="ALWO02000023">
    <property type="protein sequence ID" value="EOZ98597.1"/>
    <property type="molecule type" value="Genomic_DNA"/>
</dbReference>
<dbReference type="GO" id="GO:0003677">
    <property type="term" value="F:DNA binding"/>
    <property type="evidence" value="ECO:0007669"/>
    <property type="project" value="UniProtKB-KW"/>
</dbReference>
<evidence type="ECO:0000256" key="10">
    <source>
        <dbReference type="ARBA" id="ARBA00023235"/>
    </source>
</evidence>
<dbReference type="SMART" id="SM00387">
    <property type="entry name" value="HATPase_c"/>
    <property type="match status" value="1"/>
</dbReference>
<dbReference type="Pfam" id="PF00204">
    <property type="entry name" value="DNA_gyraseB"/>
    <property type="match status" value="1"/>
</dbReference>
<dbReference type="Gene3D" id="3.30.230.10">
    <property type="match status" value="1"/>
</dbReference>
<dbReference type="FunFam" id="3.30.565.10:FF:000063">
    <property type="entry name" value="DNA topoisomerase (ATP-hydrolyzing)"/>
    <property type="match status" value="1"/>
</dbReference>
<protein>
    <recommendedName>
        <fullName evidence="3">DNA topoisomerase (ATP-hydrolyzing)</fullName>
        <ecNumber evidence="3">5.6.2.2</ecNumber>
    </recommendedName>
</protein>
<evidence type="ECO:0000259" key="12">
    <source>
        <dbReference type="PROSITE" id="PS50880"/>
    </source>
</evidence>
<dbReference type="RefSeq" id="WP_009032567.1">
    <property type="nucleotide sequence ID" value="NZ_ALWO02000023.1"/>
</dbReference>
<name>S2DHW1_INDAL</name>
<dbReference type="OrthoDB" id="9802808at2"/>
<dbReference type="SMART" id="SM00433">
    <property type="entry name" value="TOP2c"/>
    <property type="match status" value="1"/>
</dbReference>
<dbReference type="InterPro" id="IPR020568">
    <property type="entry name" value="Ribosomal_Su5_D2-typ_SF"/>
</dbReference>